<dbReference type="CDD" id="cd19531">
    <property type="entry name" value="LCL_NRPS-like"/>
    <property type="match status" value="1"/>
</dbReference>
<dbReference type="Gene3D" id="3.30.559.10">
    <property type="entry name" value="Chloramphenicol acetyltransferase-like domain"/>
    <property type="match status" value="1"/>
</dbReference>
<dbReference type="SUPFAM" id="SSF52777">
    <property type="entry name" value="CoA-dependent acyltransferases"/>
    <property type="match status" value="2"/>
</dbReference>
<dbReference type="Gene3D" id="3.30.300.30">
    <property type="match status" value="1"/>
</dbReference>
<dbReference type="Pfam" id="PF13193">
    <property type="entry name" value="AMP-binding_C"/>
    <property type="match status" value="1"/>
</dbReference>
<dbReference type="InterPro" id="IPR025110">
    <property type="entry name" value="AMP-bd_C"/>
</dbReference>
<evidence type="ECO:0000313" key="7">
    <source>
        <dbReference type="Proteomes" id="UP000619244"/>
    </source>
</evidence>
<comment type="cofactor">
    <cofactor evidence="1">
        <name>pantetheine 4'-phosphate</name>
        <dbReference type="ChEBI" id="CHEBI:47942"/>
    </cofactor>
</comment>
<dbReference type="GO" id="GO:0044550">
    <property type="term" value="P:secondary metabolite biosynthetic process"/>
    <property type="evidence" value="ECO:0007669"/>
    <property type="project" value="TreeGrafter"/>
</dbReference>
<dbReference type="GO" id="GO:0017000">
    <property type="term" value="P:antibiotic biosynthetic process"/>
    <property type="evidence" value="ECO:0007669"/>
    <property type="project" value="UniProtKB-ARBA"/>
</dbReference>
<dbReference type="SMART" id="SM00823">
    <property type="entry name" value="PKS_PP"/>
    <property type="match status" value="1"/>
</dbReference>
<dbReference type="Pfam" id="PF00975">
    <property type="entry name" value="Thioesterase"/>
    <property type="match status" value="1"/>
</dbReference>
<dbReference type="SUPFAM" id="SSF47336">
    <property type="entry name" value="ACP-like"/>
    <property type="match status" value="1"/>
</dbReference>
<keyword evidence="7" id="KW-1185">Reference proteome</keyword>
<dbReference type="Gene3D" id="2.30.38.10">
    <property type="entry name" value="Luciferase, Domain 3"/>
    <property type="match status" value="1"/>
</dbReference>
<dbReference type="GO" id="GO:0043041">
    <property type="term" value="P:amino acid activation for nonribosomal peptide biosynthetic process"/>
    <property type="evidence" value="ECO:0007669"/>
    <property type="project" value="TreeGrafter"/>
</dbReference>
<dbReference type="Pfam" id="PF00668">
    <property type="entry name" value="Condensation"/>
    <property type="match status" value="1"/>
</dbReference>
<feature type="compositionally biased region" description="Gly residues" evidence="4">
    <location>
        <begin position="1349"/>
        <end position="1364"/>
    </location>
</feature>
<dbReference type="PANTHER" id="PTHR45527">
    <property type="entry name" value="NONRIBOSOMAL PEPTIDE SYNTHETASE"/>
    <property type="match status" value="1"/>
</dbReference>
<dbReference type="GO" id="GO:0031177">
    <property type="term" value="F:phosphopantetheine binding"/>
    <property type="evidence" value="ECO:0007669"/>
    <property type="project" value="InterPro"/>
</dbReference>
<dbReference type="InterPro" id="IPR020845">
    <property type="entry name" value="AMP-binding_CS"/>
</dbReference>
<accession>A0A918NPS6</accession>
<dbReference type="InterPro" id="IPR023213">
    <property type="entry name" value="CAT-like_dom_sf"/>
</dbReference>
<protein>
    <submittedName>
        <fullName evidence="6">Non-ribosomal peptide synthetase</fullName>
    </submittedName>
</protein>
<dbReference type="NCBIfam" id="TIGR01733">
    <property type="entry name" value="AA-adenyl-dom"/>
    <property type="match status" value="1"/>
</dbReference>
<dbReference type="PANTHER" id="PTHR45527:SF1">
    <property type="entry name" value="FATTY ACID SYNTHASE"/>
    <property type="match status" value="1"/>
</dbReference>
<dbReference type="InterPro" id="IPR045851">
    <property type="entry name" value="AMP-bd_C_sf"/>
</dbReference>
<sequence length="1377" mass="149028">MPSPRIAVTHHSDVTPHSDEDEGTSPAPLSLAQERLWVMARMDGDASAAYNEPMPFDIRGPLDRDLLVRALHLLAARHEALRTRLVPSGGSALQVVDPPETGFPVTFEDLTGLPDAAERFARTRREVEGTPFRLGEEPMVRGRLVALEPEYHVLILTAHHIIFDGWSRSLLLRELGLVYSALQQGRDASLPELTWQYSDYTRWQWDWMAGEEPAAHADYWTDALAGAPAVLSLPTDRPRPPEQVFRGDRVPVTVGEDLTRALRELAADNDVSLYATVLTGWSVLLSLLSGQDDIVVGAPTSNRRRGDVEGLIGFFVNTLALRADLSGSLTVGGALKQVNQRVRDALKHVDLPFERVVELVNPPRSPAYTALFQTMFAWVPSMRKELELPGMEVELREDAAHVPAKFDMVLALADEGRHLTGEIDYAVALFDRATVERYVRQFLRVLRLMTERPGAEIADLTLLDEAEQRELLAAFSAGPVADADGLGVPAPASLLERFAAQVRERPRQPAVVAGDVELDYATLDRRANRLADALIARGAGPDRVVGLHAGRTADLVVGVLGILKAGAAYLPLDPGQPSERLTAMVSDAAPVLVLTDQADATGQADMTDQAGADGDDLPLWEDLAKVEAEGTRDEAPGVDADPARLAYVIYTSGSTGRPKGVAVTHGSVVNLFDHWRDLMGDAPGEAASAWSSIGFDASVHELLMPLTTGAVLHVVPDELRGDPAALMDWLRVHEVTQAFLPPSFVLWIDEDPAARLAGLSLRQLLTGVESLPERALHRMRELLPGLRICFGYGPTEATLYSTAYTDPQPYDRPCPIGRPLRGTRLYLLDDRMRPVPVGVAGEVHLGGASLARGYLNRPDLTDERFVPDPFVPGERVYRTGDLARWLPDGNAEYVGRRDDQLKLRGFRIEPGEVEAALLAVPGVREAVVLADRDTPGGPHLVAGVGCDAEAARTAYEWRAALKDRLPDYMIPVVVAEFPRLPLNRSGKVDRTAVLRAAAQARSARVNTAAPRDHVEMALYRIWRGVLLHPDVGIGDNFFELGGTSISAIKMVSAVQEELGVTLPVRDVMLHPTIEALAERVRGDGDGASRSTRSSSLVEFRAGDGRRRVVCVHPAGGTAFCYLPLSTLLPDDAGVVGLQAPGIDPGESTLPGVEAMAQEYLRLVDPRPDEALVLCGLSYGGLIAYEMGRRLVAAGHERVSVVLLDTHGTEDAEQRAAIAPVGMEEFREKLVRFNGMYPGIDDDQVDRYLTVYNHHRETARDYVVPDSPARVVLMQATAVEDEDAEGAAAGLRAFWRRRVGGDFVVEPVACGHWDMLESDELPRVAAVLTAELDRMAAGTDPGGTDPAGTDPGGTGTAGTDPGGTGTAITTLSGTSAEA</sequence>
<feature type="region of interest" description="Disordered" evidence="4">
    <location>
        <begin position="1335"/>
        <end position="1377"/>
    </location>
</feature>
<dbReference type="GO" id="GO:0008610">
    <property type="term" value="P:lipid biosynthetic process"/>
    <property type="evidence" value="ECO:0007669"/>
    <property type="project" value="UniProtKB-ARBA"/>
</dbReference>
<dbReference type="InterPro" id="IPR009081">
    <property type="entry name" value="PP-bd_ACP"/>
</dbReference>
<dbReference type="Pfam" id="PF00550">
    <property type="entry name" value="PP-binding"/>
    <property type="match status" value="1"/>
</dbReference>
<name>A0A918NPS6_9ACTN</name>
<dbReference type="InterPro" id="IPR029058">
    <property type="entry name" value="AB_hydrolase_fold"/>
</dbReference>
<gene>
    <name evidence="6" type="ORF">GCM10010358_44990</name>
</gene>
<dbReference type="SUPFAM" id="SSF56801">
    <property type="entry name" value="Acetyl-CoA synthetase-like"/>
    <property type="match status" value="1"/>
</dbReference>
<dbReference type="Gene3D" id="3.40.50.1820">
    <property type="entry name" value="alpha/beta hydrolase"/>
    <property type="match status" value="1"/>
</dbReference>
<evidence type="ECO:0000259" key="5">
    <source>
        <dbReference type="PROSITE" id="PS50075"/>
    </source>
</evidence>
<dbReference type="Gene3D" id="3.40.50.980">
    <property type="match status" value="2"/>
</dbReference>
<proteinExistence type="predicted"/>
<dbReference type="SUPFAM" id="SSF53474">
    <property type="entry name" value="alpha/beta-Hydrolases"/>
    <property type="match status" value="1"/>
</dbReference>
<evidence type="ECO:0000313" key="6">
    <source>
        <dbReference type="EMBL" id="GGX85881.1"/>
    </source>
</evidence>
<organism evidence="6 7">
    <name type="scientific">Streptomyces minutiscleroticus</name>
    <dbReference type="NCBI Taxonomy" id="68238"/>
    <lineage>
        <taxon>Bacteria</taxon>
        <taxon>Bacillati</taxon>
        <taxon>Actinomycetota</taxon>
        <taxon>Actinomycetes</taxon>
        <taxon>Kitasatosporales</taxon>
        <taxon>Streptomycetaceae</taxon>
        <taxon>Streptomyces</taxon>
    </lineage>
</organism>
<feature type="domain" description="Carrier" evidence="5">
    <location>
        <begin position="1009"/>
        <end position="1084"/>
    </location>
</feature>
<dbReference type="SMART" id="SM00824">
    <property type="entry name" value="PKS_TE"/>
    <property type="match status" value="1"/>
</dbReference>
<dbReference type="Pfam" id="PF00501">
    <property type="entry name" value="AMP-binding"/>
    <property type="match status" value="1"/>
</dbReference>
<dbReference type="InterPro" id="IPR020806">
    <property type="entry name" value="PKS_PP-bd"/>
</dbReference>
<dbReference type="EMBL" id="BMVU01000023">
    <property type="protein sequence ID" value="GGX85881.1"/>
    <property type="molecule type" value="Genomic_DNA"/>
</dbReference>
<dbReference type="FunFam" id="2.30.38.10:FF:000001">
    <property type="entry name" value="Non-ribosomal peptide synthetase PvdI"/>
    <property type="match status" value="1"/>
</dbReference>
<dbReference type="InterPro" id="IPR000873">
    <property type="entry name" value="AMP-dep_synth/lig_dom"/>
</dbReference>
<feature type="compositionally biased region" description="Low complexity" evidence="4">
    <location>
        <begin position="1336"/>
        <end position="1348"/>
    </location>
</feature>
<dbReference type="FunFam" id="3.40.50.980:FF:000001">
    <property type="entry name" value="Non-ribosomal peptide synthetase"/>
    <property type="match status" value="1"/>
</dbReference>
<dbReference type="InterPro" id="IPR036736">
    <property type="entry name" value="ACP-like_sf"/>
</dbReference>
<dbReference type="InterPro" id="IPR010071">
    <property type="entry name" value="AA_adenyl_dom"/>
</dbReference>
<reference evidence="6" key="1">
    <citation type="journal article" date="2014" name="Int. J. Syst. Evol. Microbiol.">
        <title>Complete genome sequence of Corynebacterium casei LMG S-19264T (=DSM 44701T), isolated from a smear-ripened cheese.</title>
        <authorList>
            <consortium name="US DOE Joint Genome Institute (JGI-PGF)"/>
            <person name="Walter F."/>
            <person name="Albersmeier A."/>
            <person name="Kalinowski J."/>
            <person name="Ruckert C."/>
        </authorList>
    </citation>
    <scope>NUCLEOTIDE SEQUENCE</scope>
    <source>
        <strain evidence="6">JCM 4790</strain>
    </source>
</reference>
<dbReference type="PROSITE" id="PS00455">
    <property type="entry name" value="AMP_BINDING"/>
    <property type="match status" value="1"/>
</dbReference>
<dbReference type="Gene3D" id="1.10.1200.10">
    <property type="entry name" value="ACP-like"/>
    <property type="match status" value="1"/>
</dbReference>
<keyword evidence="3" id="KW-0597">Phosphoprotein</keyword>
<dbReference type="GO" id="GO:0003824">
    <property type="term" value="F:catalytic activity"/>
    <property type="evidence" value="ECO:0007669"/>
    <property type="project" value="InterPro"/>
</dbReference>
<dbReference type="FunFam" id="1.10.1200.10:FF:000005">
    <property type="entry name" value="Nonribosomal peptide synthetase 1"/>
    <property type="match status" value="1"/>
</dbReference>
<dbReference type="Gene3D" id="3.30.559.30">
    <property type="entry name" value="Nonribosomal peptide synthetase, condensation domain"/>
    <property type="match status" value="1"/>
</dbReference>
<evidence type="ECO:0000256" key="3">
    <source>
        <dbReference type="ARBA" id="ARBA00022553"/>
    </source>
</evidence>
<dbReference type="Proteomes" id="UP000619244">
    <property type="component" value="Unassembled WGS sequence"/>
</dbReference>
<reference evidence="6" key="2">
    <citation type="submission" date="2020-09" db="EMBL/GenBank/DDBJ databases">
        <authorList>
            <person name="Sun Q."/>
            <person name="Ohkuma M."/>
        </authorList>
    </citation>
    <scope>NUCLEOTIDE SEQUENCE</scope>
    <source>
        <strain evidence="6">JCM 4790</strain>
    </source>
</reference>
<keyword evidence="2" id="KW-0596">Phosphopantetheine</keyword>
<dbReference type="PROSITE" id="PS50075">
    <property type="entry name" value="CARRIER"/>
    <property type="match status" value="1"/>
</dbReference>
<dbReference type="InterPro" id="IPR001242">
    <property type="entry name" value="Condensation_dom"/>
</dbReference>
<feature type="region of interest" description="Disordered" evidence="4">
    <location>
        <begin position="1"/>
        <end position="29"/>
    </location>
</feature>
<comment type="caution">
    <text evidence="6">The sequence shown here is derived from an EMBL/GenBank/DDBJ whole genome shotgun (WGS) entry which is preliminary data.</text>
</comment>
<evidence type="ECO:0000256" key="1">
    <source>
        <dbReference type="ARBA" id="ARBA00001957"/>
    </source>
</evidence>
<dbReference type="GO" id="GO:0005737">
    <property type="term" value="C:cytoplasm"/>
    <property type="evidence" value="ECO:0007669"/>
    <property type="project" value="TreeGrafter"/>
</dbReference>
<evidence type="ECO:0000256" key="4">
    <source>
        <dbReference type="SAM" id="MobiDB-lite"/>
    </source>
</evidence>
<dbReference type="InterPro" id="IPR020802">
    <property type="entry name" value="TesA-like"/>
</dbReference>
<evidence type="ECO:0000256" key="2">
    <source>
        <dbReference type="ARBA" id="ARBA00022450"/>
    </source>
</evidence>
<dbReference type="InterPro" id="IPR001031">
    <property type="entry name" value="Thioesterase"/>
</dbReference>